<evidence type="ECO:0000313" key="2">
    <source>
        <dbReference type="EMBL" id="KAI5419756.1"/>
    </source>
</evidence>
<proteinExistence type="predicted"/>
<gene>
    <name evidence="2" type="ORF">KIW84_043788</name>
</gene>
<comment type="caution">
    <text evidence="2">The sequence shown here is derived from an EMBL/GenBank/DDBJ whole genome shotgun (WGS) entry which is preliminary data.</text>
</comment>
<protein>
    <submittedName>
        <fullName evidence="2">Uncharacterized protein</fullName>
    </submittedName>
</protein>
<evidence type="ECO:0000313" key="3">
    <source>
        <dbReference type="Proteomes" id="UP001058974"/>
    </source>
</evidence>
<dbReference type="Proteomes" id="UP001058974">
    <property type="component" value="Chromosome 4"/>
</dbReference>
<feature type="chain" id="PRO_5038493436" evidence="1">
    <location>
        <begin position="27"/>
        <end position="126"/>
    </location>
</feature>
<sequence length="126" mass="14192">MEKKRICLTFLLMITALLFCMAKVSCADSSVHIQEQFTDFEAVEDFRGFDVNAFGKLGSLLEYETEWIHAIDHHLWISSSKRGGARASNSRGRWIWHSRSNDEALKPSSQSGLLIMTSLATARGLL</sequence>
<name>A0A9D4XEQ6_PEA</name>
<reference evidence="2 3" key="1">
    <citation type="journal article" date="2022" name="Nat. Genet.">
        <title>Improved pea reference genome and pan-genome highlight genomic features and evolutionary characteristics.</title>
        <authorList>
            <person name="Yang T."/>
            <person name="Liu R."/>
            <person name="Luo Y."/>
            <person name="Hu S."/>
            <person name="Wang D."/>
            <person name="Wang C."/>
            <person name="Pandey M.K."/>
            <person name="Ge S."/>
            <person name="Xu Q."/>
            <person name="Li N."/>
            <person name="Li G."/>
            <person name="Huang Y."/>
            <person name="Saxena R.K."/>
            <person name="Ji Y."/>
            <person name="Li M."/>
            <person name="Yan X."/>
            <person name="He Y."/>
            <person name="Liu Y."/>
            <person name="Wang X."/>
            <person name="Xiang C."/>
            <person name="Varshney R.K."/>
            <person name="Ding H."/>
            <person name="Gao S."/>
            <person name="Zong X."/>
        </authorList>
    </citation>
    <scope>NUCLEOTIDE SEQUENCE [LARGE SCALE GENOMIC DNA]</scope>
    <source>
        <strain evidence="2 3">cv. Zhongwan 6</strain>
    </source>
</reference>
<feature type="signal peptide" evidence="1">
    <location>
        <begin position="1"/>
        <end position="26"/>
    </location>
</feature>
<organism evidence="2 3">
    <name type="scientific">Pisum sativum</name>
    <name type="common">Garden pea</name>
    <name type="synonym">Lathyrus oleraceus</name>
    <dbReference type="NCBI Taxonomy" id="3888"/>
    <lineage>
        <taxon>Eukaryota</taxon>
        <taxon>Viridiplantae</taxon>
        <taxon>Streptophyta</taxon>
        <taxon>Embryophyta</taxon>
        <taxon>Tracheophyta</taxon>
        <taxon>Spermatophyta</taxon>
        <taxon>Magnoliopsida</taxon>
        <taxon>eudicotyledons</taxon>
        <taxon>Gunneridae</taxon>
        <taxon>Pentapetalae</taxon>
        <taxon>rosids</taxon>
        <taxon>fabids</taxon>
        <taxon>Fabales</taxon>
        <taxon>Fabaceae</taxon>
        <taxon>Papilionoideae</taxon>
        <taxon>50 kb inversion clade</taxon>
        <taxon>NPAAA clade</taxon>
        <taxon>Hologalegina</taxon>
        <taxon>IRL clade</taxon>
        <taxon>Fabeae</taxon>
        <taxon>Lathyrus</taxon>
    </lineage>
</organism>
<dbReference type="EMBL" id="JAMSHJ010000004">
    <property type="protein sequence ID" value="KAI5419756.1"/>
    <property type="molecule type" value="Genomic_DNA"/>
</dbReference>
<evidence type="ECO:0000256" key="1">
    <source>
        <dbReference type="SAM" id="SignalP"/>
    </source>
</evidence>
<accession>A0A9D4XEQ6</accession>
<dbReference type="Gramene" id="Psat04G0378800-T1">
    <property type="protein sequence ID" value="KAI5419756.1"/>
    <property type="gene ID" value="KIW84_043788"/>
</dbReference>
<dbReference type="AlphaFoldDB" id="A0A9D4XEQ6"/>
<keyword evidence="3" id="KW-1185">Reference proteome</keyword>
<keyword evidence="1" id="KW-0732">Signal</keyword>